<keyword evidence="2" id="KW-1185">Reference proteome</keyword>
<evidence type="ECO:0000313" key="1">
    <source>
        <dbReference type="EMBL" id="RSL29688.1"/>
    </source>
</evidence>
<dbReference type="AlphaFoldDB" id="A0A428MU88"/>
<accession>A0A428MU88</accession>
<evidence type="ECO:0000313" key="2">
    <source>
        <dbReference type="Proteomes" id="UP000275076"/>
    </source>
</evidence>
<sequence>MCTCGFCGRELSDSYCSYCSMKLQPENIQKDGNRKNHVIRVFPSPEDYLKSTVELIQFSTIELLYLLHEARTFRTEVYHYRILGHKAISQSNNSDMKALQNKFFHEYADATRKVWVIENIIKDRIGYFPQKISQEFLTSYQEKIKQSQSKKMIIKQSK</sequence>
<dbReference type="EMBL" id="RBVX01000055">
    <property type="protein sequence ID" value="RSL29688.1"/>
    <property type="molecule type" value="Genomic_DNA"/>
</dbReference>
<dbReference type="OrthoDB" id="2617774at2"/>
<dbReference type="Proteomes" id="UP000275076">
    <property type="component" value="Unassembled WGS sequence"/>
</dbReference>
<comment type="caution">
    <text evidence="1">The sequence shown here is derived from an EMBL/GenBank/DDBJ whole genome shotgun (WGS) entry which is preliminary data.</text>
</comment>
<gene>
    <name evidence="1" type="ORF">D7Z54_29850</name>
</gene>
<proteinExistence type="predicted"/>
<reference evidence="1 2" key="1">
    <citation type="submission" date="2018-10" db="EMBL/GenBank/DDBJ databases">
        <title>Draft genome sequence of Bacillus salarius IM0101, isolated from a hypersaline soil in Inner Mongolia, China.</title>
        <authorList>
            <person name="Yamprayoonswat W."/>
            <person name="Boonvisut S."/>
            <person name="Jumpathong W."/>
            <person name="Sittihan S."/>
            <person name="Ruangsuj P."/>
            <person name="Wanthongcharoen S."/>
            <person name="Thongpramul N."/>
            <person name="Pimmason S."/>
            <person name="Yu B."/>
            <person name="Yasawong M."/>
        </authorList>
    </citation>
    <scope>NUCLEOTIDE SEQUENCE [LARGE SCALE GENOMIC DNA]</scope>
    <source>
        <strain evidence="1 2">IM0101</strain>
    </source>
</reference>
<organism evidence="1 2">
    <name type="scientific">Salibacterium salarium</name>
    <dbReference type="NCBI Taxonomy" id="284579"/>
    <lineage>
        <taxon>Bacteria</taxon>
        <taxon>Bacillati</taxon>
        <taxon>Bacillota</taxon>
        <taxon>Bacilli</taxon>
        <taxon>Bacillales</taxon>
        <taxon>Bacillaceae</taxon>
    </lineage>
</organism>
<name>A0A428MU88_9BACI</name>
<protein>
    <submittedName>
        <fullName evidence="1">Uncharacterized protein</fullName>
    </submittedName>
</protein>